<accession>A0A7W9KU06</accession>
<dbReference type="Proteomes" id="UP000585638">
    <property type="component" value="Unassembled WGS sequence"/>
</dbReference>
<comment type="caution">
    <text evidence="3">The sequence shown here is derived from an EMBL/GenBank/DDBJ whole genome shotgun (WGS) entry which is preliminary data.</text>
</comment>
<proteinExistence type="predicted"/>
<dbReference type="EMBL" id="JACHIR010000004">
    <property type="protein sequence ID" value="MBB5897964.1"/>
    <property type="molecule type" value="Genomic_DNA"/>
</dbReference>
<keyword evidence="2" id="KW-0812">Transmembrane</keyword>
<dbReference type="AlphaFoldDB" id="A0A7W9KU06"/>
<dbReference type="RefSeq" id="WP_184870437.1">
    <property type="nucleotide sequence ID" value="NZ_BAAAWY010000004.1"/>
</dbReference>
<evidence type="ECO:0000256" key="1">
    <source>
        <dbReference type="SAM" id="MobiDB-lite"/>
    </source>
</evidence>
<name>A0A7W9KU06_9PSEU</name>
<gene>
    <name evidence="3" type="ORF">BJ998_009223</name>
</gene>
<evidence type="ECO:0000313" key="4">
    <source>
        <dbReference type="Proteomes" id="UP000585638"/>
    </source>
</evidence>
<feature type="transmembrane region" description="Helical" evidence="2">
    <location>
        <begin position="47"/>
        <end position="68"/>
    </location>
</feature>
<evidence type="ECO:0000313" key="3">
    <source>
        <dbReference type="EMBL" id="MBB5897964.1"/>
    </source>
</evidence>
<sequence length="87" mass="9630">MTTPGSRQAQQNYQQQVQHNSSTFARNAAYHAQRRGRRGPVGAVRRLFGLVCSLVFVAIALGIFLMILNAAQPDLLDQAKSWLGLTF</sequence>
<keyword evidence="2" id="KW-1133">Transmembrane helix</keyword>
<feature type="compositionally biased region" description="Low complexity" evidence="1">
    <location>
        <begin position="8"/>
        <end position="18"/>
    </location>
</feature>
<protein>
    <submittedName>
        <fullName evidence="3">Uncharacterized protein</fullName>
    </submittedName>
</protein>
<evidence type="ECO:0000256" key="2">
    <source>
        <dbReference type="SAM" id="Phobius"/>
    </source>
</evidence>
<keyword evidence="4" id="KW-1185">Reference proteome</keyword>
<keyword evidence="2" id="KW-0472">Membrane</keyword>
<organism evidence="3 4">
    <name type="scientific">Kutzneria kofuensis</name>
    <dbReference type="NCBI Taxonomy" id="103725"/>
    <lineage>
        <taxon>Bacteria</taxon>
        <taxon>Bacillati</taxon>
        <taxon>Actinomycetota</taxon>
        <taxon>Actinomycetes</taxon>
        <taxon>Pseudonocardiales</taxon>
        <taxon>Pseudonocardiaceae</taxon>
        <taxon>Kutzneria</taxon>
    </lineage>
</organism>
<reference evidence="3 4" key="1">
    <citation type="submission" date="2020-08" db="EMBL/GenBank/DDBJ databases">
        <title>Sequencing the genomes of 1000 actinobacteria strains.</title>
        <authorList>
            <person name="Klenk H.-P."/>
        </authorList>
    </citation>
    <scope>NUCLEOTIDE SEQUENCE [LARGE SCALE GENOMIC DNA]</scope>
    <source>
        <strain evidence="3 4">DSM 43851</strain>
    </source>
</reference>
<feature type="region of interest" description="Disordered" evidence="1">
    <location>
        <begin position="1"/>
        <end position="20"/>
    </location>
</feature>